<dbReference type="SUPFAM" id="SSF161098">
    <property type="entry name" value="MetI-like"/>
    <property type="match status" value="1"/>
</dbReference>
<dbReference type="InterPro" id="IPR025966">
    <property type="entry name" value="OppC_N"/>
</dbReference>
<evidence type="ECO:0000256" key="3">
    <source>
        <dbReference type="ARBA" id="ARBA00022475"/>
    </source>
</evidence>
<feature type="transmembrane region" description="Helical" evidence="7">
    <location>
        <begin position="280"/>
        <end position="302"/>
    </location>
</feature>
<evidence type="ECO:0000256" key="5">
    <source>
        <dbReference type="ARBA" id="ARBA00022989"/>
    </source>
</evidence>
<dbReference type="InterPro" id="IPR000515">
    <property type="entry name" value="MetI-like"/>
</dbReference>
<feature type="domain" description="ABC transmembrane type-1" evidence="8">
    <location>
        <begin position="112"/>
        <end position="302"/>
    </location>
</feature>
<dbReference type="EMBL" id="CP002902">
    <property type="protein sequence ID" value="AEJ44433.1"/>
    <property type="molecule type" value="Genomic_DNA"/>
</dbReference>
<name>F8IHG0_ALIAT</name>
<dbReference type="PANTHER" id="PTHR43386">
    <property type="entry name" value="OLIGOPEPTIDE TRANSPORT SYSTEM PERMEASE PROTEIN APPC"/>
    <property type="match status" value="1"/>
</dbReference>
<gene>
    <name evidence="9" type="ordered locus">TC41_2536</name>
</gene>
<dbReference type="Gene3D" id="1.10.3720.10">
    <property type="entry name" value="MetI-like"/>
    <property type="match status" value="1"/>
</dbReference>
<proteinExistence type="inferred from homology"/>
<evidence type="ECO:0000256" key="1">
    <source>
        <dbReference type="ARBA" id="ARBA00004651"/>
    </source>
</evidence>
<feature type="transmembrane region" description="Helical" evidence="7">
    <location>
        <begin position="229"/>
        <end position="256"/>
    </location>
</feature>
<organism evidence="9 10">
    <name type="scientific">Alicyclobacillus acidocaldarius (strain Tc-4-1)</name>
    <name type="common">Bacillus acidocaldarius</name>
    <dbReference type="NCBI Taxonomy" id="1048834"/>
    <lineage>
        <taxon>Bacteria</taxon>
        <taxon>Bacillati</taxon>
        <taxon>Bacillota</taxon>
        <taxon>Bacilli</taxon>
        <taxon>Bacillales</taxon>
        <taxon>Alicyclobacillaceae</taxon>
        <taxon>Alicyclobacillus</taxon>
    </lineage>
</organism>
<dbReference type="Pfam" id="PF12911">
    <property type="entry name" value="OppC_N"/>
    <property type="match status" value="1"/>
</dbReference>
<dbReference type="PROSITE" id="PS50928">
    <property type="entry name" value="ABC_TM1"/>
    <property type="match status" value="1"/>
</dbReference>
<dbReference type="KEGG" id="aad:TC41_2536"/>
<accession>F8IHG0</accession>
<reference evidence="9 10" key="1">
    <citation type="journal article" date="2011" name="J. Bacteriol.">
        <title>Complete Genome Sequence of Alicyclobacillus acidocaldarius Strain Tc-4-1.</title>
        <authorList>
            <person name="Chen Y."/>
            <person name="He Y."/>
            <person name="Zhang B."/>
            <person name="Yang J."/>
            <person name="Li W."/>
            <person name="Dong Z."/>
            <person name="Hu S."/>
        </authorList>
    </citation>
    <scope>NUCLEOTIDE SEQUENCE [LARGE SCALE GENOMIC DNA]</scope>
    <source>
        <strain evidence="9 10">Tc-4-1</strain>
    </source>
</reference>
<keyword evidence="6 7" id="KW-0472">Membrane</keyword>
<evidence type="ECO:0000256" key="4">
    <source>
        <dbReference type="ARBA" id="ARBA00022692"/>
    </source>
</evidence>
<dbReference type="InterPro" id="IPR035906">
    <property type="entry name" value="MetI-like_sf"/>
</dbReference>
<feature type="transmembrane region" description="Helical" evidence="7">
    <location>
        <begin position="118"/>
        <end position="140"/>
    </location>
</feature>
<keyword evidence="3" id="KW-1003">Cell membrane</keyword>
<dbReference type="Proteomes" id="UP000000292">
    <property type="component" value="Chromosome"/>
</dbReference>
<dbReference type="eggNOG" id="COG1173">
    <property type="taxonomic scope" value="Bacteria"/>
</dbReference>
<protein>
    <submittedName>
        <fullName evidence="9">Binding-protein-dependent transport systems inner membrane component</fullName>
    </submittedName>
</protein>
<feature type="transmembrane region" description="Helical" evidence="7">
    <location>
        <begin position="175"/>
        <end position="194"/>
    </location>
</feature>
<evidence type="ECO:0000256" key="7">
    <source>
        <dbReference type="RuleBase" id="RU363032"/>
    </source>
</evidence>
<dbReference type="HOGENOM" id="CLU_028518_1_1_9"/>
<dbReference type="STRING" id="1048834.TC41_2536"/>
<comment type="similarity">
    <text evidence="7">Belongs to the binding-protein-dependent transport system permease family.</text>
</comment>
<evidence type="ECO:0000256" key="6">
    <source>
        <dbReference type="ARBA" id="ARBA00023136"/>
    </source>
</evidence>
<dbReference type="InterPro" id="IPR050366">
    <property type="entry name" value="BP-dependent_transpt_permease"/>
</dbReference>
<evidence type="ECO:0000256" key="2">
    <source>
        <dbReference type="ARBA" id="ARBA00022448"/>
    </source>
</evidence>
<evidence type="ECO:0000313" key="10">
    <source>
        <dbReference type="Proteomes" id="UP000000292"/>
    </source>
</evidence>
<dbReference type="PANTHER" id="PTHR43386:SF1">
    <property type="entry name" value="D,D-DIPEPTIDE TRANSPORT SYSTEM PERMEASE PROTEIN DDPC-RELATED"/>
    <property type="match status" value="1"/>
</dbReference>
<dbReference type="GO" id="GO:0005886">
    <property type="term" value="C:plasma membrane"/>
    <property type="evidence" value="ECO:0007669"/>
    <property type="project" value="UniProtKB-SubCell"/>
</dbReference>
<dbReference type="GO" id="GO:0055085">
    <property type="term" value="P:transmembrane transport"/>
    <property type="evidence" value="ECO:0007669"/>
    <property type="project" value="InterPro"/>
</dbReference>
<dbReference type="CDD" id="cd06261">
    <property type="entry name" value="TM_PBP2"/>
    <property type="match status" value="1"/>
</dbReference>
<keyword evidence="4 7" id="KW-0812">Transmembrane</keyword>
<evidence type="ECO:0000259" key="8">
    <source>
        <dbReference type="PROSITE" id="PS50928"/>
    </source>
</evidence>
<reference evidence="10" key="2">
    <citation type="submission" date="2011-06" db="EMBL/GenBank/DDBJ databases">
        <title>The complete genome sequence of Alicyclobacillus acidocaldarius sp. Tc-4-1.</title>
        <authorList>
            <person name="Chen Y."/>
            <person name="He Y."/>
            <person name="Dong Z."/>
            <person name="Hu S."/>
        </authorList>
    </citation>
    <scope>NUCLEOTIDE SEQUENCE [LARGE SCALE GENOMIC DNA]</scope>
    <source>
        <strain evidence="10">Tc-4-1</strain>
    </source>
</reference>
<evidence type="ECO:0000313" key="9">
    <source>
        <dbReference type="EMBL" id="AEJ44433.1"/>
    </source>
</evidence>
<feature type="transmembrane region" description="Helical" evidence="7">
    <location>
        <begin position="147"/>
        <end position="169"/>
    </location>
</feature>
<feature type="transmembrane region" description="Helical" evidence="7">
    <location>
        <begin position="49"/>
        <end position="73"/>
    </location>
</feature>
<keyword evidence="2 7" id="KW-0813">Transport</keyword>
<keyword evidence="5 7" id="KW-1133">Transmembrane helix</keyword>
<dbReference type="AlphaFoldDB" id="F8IHG0"/>
<dbReference type="PATRIC" id="fig|1048834.4.peg.2394"/>
<dbReference type="Pfam" id="PF00528">
    <property type="entry name" value="BPD_transp_1"/>
    <property type="match status" value="1"/>
</dbReference>
<sequence length="314" mass="34162">MYNTGRLGTPVARQKGGKGVVTETQVANSAGEPRVQATKWRTWKRFWRYPLSSIGVIGMVLLFAFCFVGPMLYHVSPTQGDFTALLQPPSAKHPLGTDDAGHDVLARMMVGGQASLEVGFLSAFVAMAFGTFYGMVSALAGGWVDIILMRIVDILLSIPSIFILLFLNATFKPNVGLMIFVLAATSWLGVSRIVRGEVLKIKNETYVEAALLAGVRTWRLMTKYLVPNFIGTVLVTTTFAVADSILSIAGLSFLGLGLPPPAPNWGADLSAAMNYIFQNAWWLIYPPGILILCSQLFVNFIGDGLRHALETRTD</sequence>
<comment type="subcellular location">
    <subcellularLocation>
        <location evidence="1 7">Cell membrane</location>
        <topology evidence="1 7">Multi-pass membrane protein</topology>
    </subcellularLocation>
</comment>